<sequence>MEGRGMEIPGSDPRQSVSKEEALEACAAEHYRLVTCFRQCSLWESFVGCCVPENQAFWQCYTTKRGKNEVTGPVQWLNTQFSGPGAKSKGEKAES</sequence>
<dbReference type="EMBL" id="KL662084">
    <property type="protein sequence ID" value="KFM22941.1"/>
    <property type="molecule type" value="Genomic_DNA"/>
</dbReference>
<evidence type="ECO:0000256" key="1">
    <source>
        <dbReference type="SAM" id="MobiDB-lite"/>
    </source>
</evidence>
<evidence type="ECO:0000313" key="3">
    <source>
        <dbReference type="Proteomes" id="UP000028924"/>
    </source>
</evidence>
<dbReference type="KEGG" id="apro:F751_6450"/>
<accession>A0A087SB37</accession>
<gene>
    <name evidence="2" type="ORF">F751_6450</name>
</gene>
<reference evidence="2 3" key="1">
    <citation type="journal article" date="2014" name="BMC Genomics">
        <title>Oil accumulation mechanisms of the oleaginous microalga Chlorella protothecoides revealed through its genome, transcriptomes, and proteomes.</title>
        <authorList>
            <person name="Gao C."/>
            <person name="Wang Y."/>
            <person name="Shen Y."/>
            <person name="Yan D."/>
            <person name="He X."/>
            <person name="Dai J."/>
            <person name="Wu Q."/>
        </authorList>
    </citation>
    <scope>NUCLEOTIDE SEQUENCE [LARGE SCALE GENOMIC DNA]</scope>
    <source>
        <strain evidence="2 3">0710</strain>
    </source>
</reference>
<dbReference type="RefSeq" id="XP_011395807.1">
    <property type="nucleotide sequence ID" value="XM_011397505.1"/>
</dbReference>
<proteinExistence type="predicted"/>
<keyword evidence="3" id="KW-1185">Reference proteome</keyword>
<evidence type="ECO:0000313" key="2">
    <source>
        <dbReference type="EMBL" id="KFM22941.1"/>
    </source>
</evidence>
<dbReference type="GeneID" id="23617841"/>
<name>A0A087SB37_AUXPR</name>
<protein>
    <submittedName>
        <fullName evidence="2">Uncharacterized protein</fullName>
    </submittedName>
</protein>
<organism evidence="2 3">
    <name type="scientific">Auxenochlorella protothecoides</name>
    <name type="common">Green microalga</name>
    <name type="synonym">Chlorella protothecoides</name>
    <dbReference type="NCBI Taxonomy" id="3075"/>
    <lineage>
        <taxon>Eukaryota</taxon>
        <taxon>Viridiplantae</taxon>
        <taxon>Chlorophyta</taxon>
        <taxon>core chlorophytes</taxon>
        <taxon>Trebouxiophyceae</taxon>
        <taxon>Chlorellales</taxon>
        <taxon>Chlorellaceae</taxon>
        <taxon>Auxenochlorella</taxon>
    </lineage>
</organism>
<feature type="region of interest" description="Disordered" evidence="1">
    <location>
        <begin position="75"/>
        <end position="95"/>
    </location>
</feature>
<dbReference type="AlphaFoldDB" id="A0A087SB37"/>
<dbReference type="Proteomes" id="UP000028924">
    <property type="component" value="Unassembled WGS sequence"/>
</dbReference>